<dbReference type="GeneID" id="33327031"/>
<dbReference type="RefSeq" id="WP_088865596.1">
    <property type="nucleotide sequence ID" value="NZ_CP015101.1"/>
</dbReference>
<reference evidence="2 3" key="1">
    <citation type="submission" date="2016-04" db="EMBL/GenBank/DDBJ databases">
        <title>Complete genome sequence of Thermococcus barossii type strain SHCK-94.</title>
        <authorList>
            <person name="Oger P.M."/>
        </authorList>
    </citation>
    <scope>NUCLEOTIDE SEQUENCE [LARGE SCALE GENOMIC DNA]</scope>
    <source>
        <strain evidence="2 3">SHCK-94</strain>
    </source>
</reference>
<dbReference type="Proteomes" id="UP000250272">
    <property type="component" value="Chromosome"/>
</dbReference>
<keyword evidence="1" id="KW-0472">Membrane</keyword>
<feature type="transmembrane region" description="Helical" evidence="1">
    <location>
        <begin position="49"/>
        <end position="68"/>
    </location>
</feature>
<evidence type="ECO:0000313" key="2">
    <source>
        <dbReference type="EMBL" id="ASJ05602.1"/>
    </source>
</evidence>
<gene>
    <name evidence="2" type="ORF">A3L01_09595</name>
</gene>
<accession>A0A2Z2MLG3</accession>
<dbReference type="EMBL" id="CP015101">
    <property type="protein sequence ID" value="ASJ05602.1"/>
    <property type="molecule type" value="Genomic_DNA"/>
</dbReference>
<protein>
    <submittedName>
        <fullName evidence="2">Uncharacterized protein</fullName>
    </submittedName>
</protein>
<keyword evidence="3" id="KW-1185">Reference proteome</keyword>
<keyword evidence="1" id="KW-0812">Transmembrane</keyword>
<evidence type="ECO:0000313" key="3">
    <source>
        <dbReference type="Proteomes" id="UP000250272"/>
    </source>
</evidence>
<name>A0A2Z2MLG3_9EURY</name>
<keyword evidence="1" id="KW-1133">Transmembrane helix</keyword>
<proteinExistence type="predicted"/>
<organism evidence="2 3">
    <name type="scientific">Thermococcus barossii</name>
    <dbReference type="NCBI Taxonomy" id="54077"/>
    <lineage>
        <taxon>Archaea</taxon>
        <taxon>Methanobacteriati</taxon>
        <taxon>Methanobacteriota</taxon>
        <taxon>Thermococci</taxon>
        <taxon>Thermococcales</taxon>
        <taxon>Thermococcaceae</taxon>
        <taxon>Thermococcus</taxon>
    </lineage>
</organism>
<dbReference type="AlphaFoldDB" id="A0A2Z2MLG3"/>
<dbReference type="KEGG" id="tbs:A3L01_09595"/>
<sequence length="88" mass="9926">MKRELCKLGLNRACIKDLALKERRFDKSLQQTGSNLIGDVESTVNLEGLSSFLLIVISLYFGYSFNILGEIHKKAVKILQNSRALEPQ</sequence>
<evidence type="ECO:0000256" key="1">
    <source>
        <dbReference type="SAM" id="Phobius"/>
    </source>
</evidence>